<protein>
    <recommendedName>
        <fullName evidence="6">Ribose 1,5-bisphosphate phosphokinase PhnN</fullName>
        <ecNumber evidence="6">2.7.4.23</ecNumber>
    </recommendedName>
    <alternativeName>
        <fullName evidence="6">Ribose 1,5-bisphosphokinase</fullName>
    </alternativeName>
</protein>
<dbReference type="GO" id="GO:0005829">
    <property type="term" value="C:cytosol"/>
    <property type="evidence" value="ECO:0007669"/>
    <property type="project" value="TreeGrafter"/>
</dbReference>
<dbReference type="AlphaFoldDB" id="A0A1I6NV58"/>
<dbReference type="Gene3D" id="3.40.50.300">
    <property type="entry name" value="P-loop containing nucleotide triphosphate hydrolases"/>
    <property type="match status" value="1"/>
</dbReference>
<dbReference type="InterPro" id="IPR008145">
    <property type="entry name" value="GK/Ca_channel_bsu"/>
</dbReference>
<evidence type="ECO:0000313" key="9">
    <source>
        <dbReference type="Proteomes" id="UP000199392"/>
    </source>
</evidence>
<accession>A0A1I6NV58</accession>
<name>A0A1I6NV58_9RHOB</name>
<keyword evidence="8" id="KW-0418">Kinase</keyword>
<dbReference type="RefSeq" id="WP_245696121.1">
    <property type="nucleotide sequence ID" value="NZ_FNCL01000008.1"/>
</dbReference>
<keyword evidence="5 6" id="KW-0067">ATP-binding</keyword>
<reference evidence="9" key="1">
    <citation type="submission" date="2016-10" db="EMBL/GenBank/DDBJ databases">
        <authorList>
            <person name="Varghese N."/>
            <person name="Submissions S."/>
        </authorList>
    </citation>
    <scope>NUCLEOTIDE SEQUENCE [LARGE SCALE GENOMIC DNA]</scope>
    <source>
        <strain evidence="9">DSM 26894</strain>
    </source>
</reference>
<dbReference type="GO" id="GO:0019634">
    <property type="term" value="P:organic phosphonate metabolic process"/>
    <property type="evidence" value="ECO:0007669"/>
    <property type="project" value="UniProtKB-UniRule"/>
</dbReference>
<evidence type="ECO:0000256" key="1">
    <source>
        <dbReference type="ARBA" id="ARBA00000373"/>
    </source>
</evidence>
<dbReference type="InterPro" id="IPR012699">
    <property type="entry name" value="PhnN"/>
</dbReference>
<keyword evidence="3 6" id="KW-0808">Transferase</keyword>
<keyword evidence="9" id="KW-1185">Reference proteome</keyword>
<comment type="similarity">
    <text evidence="6">Belongs to the ribose 1,5-bisphosphokinase family.</text>
</comment>
<feature type="domain" description="Guanylate kinase/L-type calcium channel beta subunit" evidence="7">
    <location>
        <begin position="7"/>
        <end position="184"/>
    </location>
</feature>
<dbReference type="SUPFAM" id="SSF52540">
    <property type="entry name" value="P-loop containing nucleoside triphosphate hydrolases"/>
    <property type="match status" value="1"/>
</dbReference>
<evidence type="ECO:0000256" key="6">
    <source>
        <dbReference type="HAMAP-Rule" id="MF_00836"/>
    </source>
</evidence>
<proteinExistence type="inferred from homology"/>
<evidence type="ECO:0000259" key="7">
    <source>
        <dbReference type="SMART" id="SM00072"/>
    </source>
</evidence>
<comment type="catalytic activity">
    <reaction evidence="1 6">
        <text>alpha-D-ribose 1,5-bisphosphate + ATP = 5-phospho-alpha-D-ribose 1-diphosphate + ADP</text>
        <dbReference type="Rhea" id="RHEA:20109"/>
        <dbReference type="ChEBI" id="CHEBI:30616"/>
        <dbReference type="ChEBI" id="CHEBI:58017"/>
        <dbReference type="ChEBI" id="CHEBI:68688"/>
        <dbReference type="ChEBI" id="CHEBI:456216"/>
        <dbReference type="EC" id="2.7.4.23"/>
    </reaction>
</comment>
<dbReference type="UniPathway" id="UPA00087">
    <property type="reaction ID" value="UER00175"/>
</dbReference>
<dbReference type="GO" id="GO:0006015">
    <property type="term" value="P:5-phosphoribose 1-diphosphate biosynthetic process"/>
    <property type="evidence" value="ECO:0007669"/>
    <property type="project" value="UniProtKB-UniRule"/>
</dbReference>
<dbReference type="HAMAP" id="MF_00836">
    <property type="entry name" value="PhnN"/>
    <property type="match status" value="1"/>
</dbReference>
<feature type="binding site" evidence="6">
    <location>
        <begin position="15"/>
        <end position="22"/>
    </location>
    <ligand>
        <name>ATP</name>
        <dbReference type="ChEBI" id="CHEBI:30616"/>
    </ligand>
</feature>
<dbReference type="InterPro" id="IPR027417">
    <property type="entry name" value="P-loop_NTPase"/>
</dbReference>
<dbReference type="Proteomes" id="UP000199392">
    <property type="component" value="Unassembled WGS sequence"/>
</dbReference>
<comment type="function">
    <text evidence="6">Catalyzes the phosphorylation of ribose 1,5-bisphosphate to 5-phospho-D-ribosyl alpha-1-diphosphate (PRPP).</text>
</comment>
<keyword evidence="4 6" id="KW-0547">Nucleotide-binding</keyword>
<dbReference type="NCBIfam" id="TIGR02322">
    <property type="entry name" value="phosphon_PhnN"/>
    <property type="match status" value="1"/>
</dbReference>
<dbReference type="PANTHER" id="PTHR23117">
    <property type="entry name" value="GUANYLATE KINASE-RELATED"/>
    <property type="match status" value="1"/>
</dbReference>
<evidence type="ECO:0000256" key="2">
    <source>
        <dbReference type="ARBA" id="ARBA00005069"/>
    </source>
</evidence>
<dbReference type="SMART" id="SM00072">
    <property type="entry name" value="GuKc"/>
    <property type="match status" value="1"/>
</dbReference>
<evidence type="ECO:0000313" key="8">
    <source>
        <dbReference type="EMBL" id="SFS31775.1"/>
    </source>
</evidence>
<comment type="pathway">
    <text evidence="2 6">Metabolic intermediate biosynthesis; 5-phospho-alpha-D-ribose 1-diphosphate biosynthesis; 5-phospho-alpha-D-ribose 1-diphosphate from D-ribose 5-phosphate (route II): step 3/3.</text>
</comment>
<dbReference type="PANTHER" id="PTHR23117:SF8">
    <property type="entry name" value="RIBOSE 1,5-BISPHOSPHATE PHOSPHOKINASE PHNN"/>
    <property type="match status" value="1"/>
</dbReference>
<evidence type="ECO:0000256" key="5">
    <source>
        <dbReference type="ARBA" id="ARBA00022840"/>
    </source>
</evidence>
<dbReference type="GO" id="GO:0033863">
    <property type="term" value="F:ribose 1,5-bisphosphate phosphokinase activity"/>
    <property type="evidence" value="ECO:0007669"/>
    <property type="project" value="UniProtKB-UniRule"/>
</dbReference>
<dbReference type="STRING" id="311180.SAMN04488050_101109"/>
<dbReference type="EMBL" id="FOZW01000001">
    <property type="protein sequence ID" value="SFS31775.1"/>
    <property type="molecule type" value="Genomic_DNA"/>
</dbReference>
<evidence type="ECO:0000256" key="4">
    <source>
        <dbReference type="ARBA" id="ARBA00022741"/>
    </source>
</evidence>
<dbReference type="GO" id="GO:0005524">
    <property type="term" value="F:ATP binding"/>
    <property type="evidence" value="ECO:0007669"/>
    <property type="project" value="UniProtKB-KW"/>
</dbReference>
<gene>
    <name evidence="6" type="primary">phnN</name>
    <name evidence="8" type="ORF">SAMN04488050_101109</name>
</gene>
<sequence>MTGPEHMAPVFALVGPSGVGKDSLLAAVAPRVPGLHVVQRVITRAPDAGGEPCLAVTLEEFERMLEAGDFALHWGAHDLRYGIRWSELAPRAAGRPVVFNGSRRALEQAAELLPELEVLHVTARSEVLAERLAARGRESTAQIAARLARAALPLPGGLRVHEIDNSGPLEVAAARLVALLQPVRA</sequence>
<evidence type="ECO:0000256" key="3">
    <source>
        <dbReference type="ARBA" id="ARBA00022679"/>
    </source>
</evidence>
<organism evidence="8 9">
    <name type="scientific">Alloyangia pacifica</name>
    <dbReference type="NCBI Taxonomy" id="311180"/>
    <lineage>
        <taxon>Bacteria</taxon>
        <taxon>Pseudomonadati</taxon>
        <taxon>Pseudomonadota</taxon>
        <taxon>Alphaproteobacteria</taxon>
        <taxon>Rhodobacterales</taxon>
        <taxon>Roseobacteraceae</taxon>
        <taxon>Alloyangia</taxon>
    </lineage>
</organism>
<dbReference type="EC" id="2.7.4.23" evidence="6"/>